<reference evidence="1 2" key="1">
    <citation type="submission" date="2024-08" db="EMBL/GenBank/DDBJ databases">
        <authorList>
            <person name="Cucini C."/>
            <person name="Frati F."/>
        </authorList>
    </citation>
    <scope>NUCLEOTIDE SEQUENCE [LARGE SCALE GENOMIC DNA]</scope>
</reference>
<organism evidence="1 2">
    <name type="scientific">Orchesella dallaii</name>
    <dbReference type="NCBI Taxonomy" id="48710"/>
    <lineage>
        <taxon>Eukaryota</taxon>
        <taxon>Metazoa</taxon>
        <taxon>Ecdysozoa</taxon>
        <taxon>Arthropoda</taxon>
        <taxon>Hexapoda</taxon>
        <taxon>Collembola</taxon>
        <taxon>Entomobryomorpha</taxon>
        <taxon>Entomobryoidea</taxon>
        <taxon>Orchesellidae</taxon>
        <taxon>Orchesellinae</taxon>
        <taxon>Orchesella</taxon>
    </lineage>
</organism>
<protein>
    <submittedName>
        <fullName evidence="1">Uncharacterized protein</fullName>
    </submittedName>
</protein>
<sequence>MAWIREKLILEDKASRLKKCNEIEDRYIDLRKMVIRTSELILDMNKEISECGKQIDKYLHNVNELKTYRFLLSKDPVGPLLSISKPQIIMMKKNLLGFQSKLWIEGYQKKEKNDLSLEPIVGLDLLTLEEKTEEELREILIKVKKGIRKSIELNTWFENLKLDFNEMNFYGNIKTCILKVVHLQVGIETAAAYYVAFSAFLKAVNYETL</sequence>
<evidence type="ECO:0000313" key="1">
    <source>
        <dbReference type="EMBL" id="CAL8107938.1"/>
    </source>
</evidence>
<dbReference type="EMBL" id="CAXLJM020000039">
    <property type="protein sequence ID" value="CAL8107938.1"/>
    <property type="molecule type" value="Genomic_DNA"/>
</dbReference>
<accession>A0ABP1QQG9</accession>
<dbReference type="Proteomes" id="UP001642540">
    <property type="component" value="Unassembled WGS sequence"/>
</dbReference>
<name>A0ABP1QQG9_9HEXA</name>
<evidence type="ECO:0000313" key="2">
    <source>
        <dbReference type="Proteomes" id="UP001642540"/>
    </source>
</evidence>
<gene>
    <name evidence="1" type="ORF">ODALV1_LOCUS12820</name>
</gene>
<keyword evidence="2" id="KW-1185">Reference proteome</keyword>
<proteinExistence type="predicted"/>
<comment type="caution">
    <text evidence="1">The sequence shown here is derived from an EMBL/GenBank/DDBJ whole genome shotgun (WGS) entry which is preliminary data.</text>
</comment>